<dbReference type="SMART" id="SM00470">
    <property type="entry name" value="ParB"/>
    <property type="match status" value="1"/>
</dbReference>
<reference evidence="2 3" key="1">
    <citation type="submission" date="2015-01" db="EMBL/GenBank/DDBJ databases">
        <title>Vibrio sp. C94 JCM 19241 whole genome shotgun sequence.</title>
        <authorList>
            <person name="Sawabe T."/>
            <person name="Meirelles P."/>
            <person name="Feng G."/>
            <person name="Sayaka M."/>
            <person name="Hattori M."/>
            <person name="Ohkuma M."/>
        </authorList>
    </citation>
    <scope>NUCLEOTIDE SEQUENCE [LARGE SCALE GENOMIC DNA]</scope>
    <source>
        <strain evidence="3">JCM 19241</strain>
    </source>
</reference>
<dbReference type="InterPro" id="IPR036086">
    <property type="entry name" value="ParB/Sulfiredoxin_sf"/>
</dbReference>
<dbReference type="SUPFAM" id="SSF110849">
    <property type="entry name" value="ParB/Sulfiredoxin"/>
    <property type="match status" value="1"/>
</dbReference>
<sequence length="117" mass="13079">MAKKTDFSKVDIKTIKEGERFRKDYDQVGINDLAKSIDTSGLLQPLGVDERGVLIWGGRRFRAIELLIKKAIHSGDTERAEWLSMVPAIIVDLSAMASEHNGTAGRLNEIDQKRPET</sequence>
<protein>
    <recommendedName>
        <fullName evidence="1">ParB-like N-terminal domain-containing protein</fullName>
    </recommendedName>
</protein>
<dbReference type="Gene3D" id="3.90.1530.10">
    <property type="entry name" value="Conserved hypothetical protein from pyrococcus furiosus pfu- 392566-001, ParB domain"/>
    <property type="match status" value="1"/>
</dbReference>
<dbReference type="PANTHER" id="PTHR33375:SF1">
    <property type="entry name" value="CHROMOSOME-PARTITIONING PROTEIN PARB-RELATED"/>
    <property type="match status" value="1"/>
</dbReference>
<gene>
    <name evidence="2" type="ORF">JCM19241_5960</name>
</gene>
<dbReference type="InterPro" id="IPR050336">
    <property type="entry name" value="Chromosome_partition/occlusion"/>
</dbReference>
<proteinExistence type="predicted"/>
<evidence type="ECO:0000259" key="1">
    <source>
        <dbReference type="SMART" id="SM00470"/>
    </source>
</evidence>
<accession>A0A0B8QS43</accession>
<dbReference type="InterPro" id="IPR003115">
    <property type="entry name" value="ParB_N"/>
</dbReference>
<dbReference type="AlphaFoldDB" id="A0A0B8QS43"/>
<evidence type="ECO:0000313" key="2">
    <source>
        <dbReference type="EMBL" id="GAM77064.1"/>
    </source>
</evidence>
<reference evidence="2 3" key="2">
    <citation type="submission" date="2015-01" db="EMBL/GenBank/DDBJ databases">
        <authorList>
            <consortium name="NBRP consortium"/>
            <person name="Sawabe T."/>
            <person name="Meirelles P."/>
            <person name="Feng G."/>
            <person name="Sayaka M."/>
            <person name="Hattori M."/>
            <person name="Ohkuma M."/>
        </authorList>
    </citation>
    <scope>NUCLEOTIDE SEQUENCE [LARGE SCALE GENOMIC DNA]</scope>
    <source>
        <strain evidence="3">JCM 19241</strain>
    </source>
</reference>
<dbReference type="Proteomes" id="UP000031666">
    <property type="component" value="Unassembled WGS sequence"/>
</dbReference>
<dbReference type="PANTHER" id="PTHR33375">
    <property type="entry name" value="CHROMOSOME-PARTITIONING PROTEIN PARB-RELATED"/>
    <property type="match status" value="1"/>
</dbReference>
<organism evidence="2 3">
    <name type="scientific">Vibrio ishigakensis</name>
    <dbReference type="NCBI Taxonomy" id="1481914"/>
    <lineage>
        <taxon>Bacteria</taxon>
        <taxon>Pseudomonadati</taxon>
        <taxon>Pseudomonadota</taxon>
        <taxon>Gammaproteobacteria</taxon>
        <taxon>Vibrionales</taxon>
        <taxon>Vibrionaceae</taxon>
        <taxon>Vibrio</taxon>
    </lineage>
</organism>
<name>A0A0B8QS43_9VIBR</name>
<dbReference type="GO" id="GO:0007059">
    <property type="term" value="P:chromosome segregation"/>
    <property type="evidence" value="ECO:0007669"/>
    <property type="project" value="TreeGrafter"/>
</dbReference>
<dbReference type="STRING" id="1481914.JCM19241_5960"/>
<dbReference type="EMBL" id="BBSC01000007">
    <property type="protein sequence ID" value="GAM77064.1"/>
    <property type="molecule type" value="Genomic_DNA"/>
</dbReference>
<comment type="caution">
    <text evidence="2">The sequence shown here is derived from an EMBL/GenBank/DDBJ whole genome shotgun (WGS) entry which is preliminary data.</text>
</comment>
<dbReference type="Pfam" id="PF02195">
    <property type="entry name" value="ParB_N"/>
    <property type="match status" value="1"/>
</dbReference>
<evidence type="ECO:0000313" key="3">
    <source>
        <dbReference type="Proteomes" id="UP000031666"/>
    </source>
</evidence>
<feature type="domain" description="ParB-like N-terminal" evidence="1">
    <location>
        <begin position="8"/>
        <end position="102"/>
    </location>
</feature>
<dbReference type="GO" id="GO:0005694">
    <property type="term" value="C:chromosome"/>
    <property type="evidence" value="ECO:0007669"/>
    <property type="project" value="TreeGrafter"/>
</dbReference>